<proteinExistence type="predicted"/>
<evidence type="ECO:0000313" key="2">
    <source>
        <dbReference type="Proteomes" id="UP000263517"/>
    </source>
</evidence>
<accession>A0A350P2L8</accession>
<organism evidence="1 2">
    <name type="scientific">Alteromonas australica</name>
    <dbReference type="NCBI Taxonomy" id="589873"/>
    <lineage>
        <taxon>Bacteria</taxon>
        <taxon>Pseudomonadati</taxon>
        <taxon>Pseudomonadota</taxon>
        <taxon>Gammaproteobacteria</taxon>
        <taxon>Alteromonadales</taxon>
        <taxon>Alteromonadaceae</taxon>
        <taxon>Alteromonas/Salinimonas group</taxon>
        <taxon>Alteromonas</taxon>
    </lineage>
</organism>
<comment type="caution">
    <text evidence="1">The sequence shown here is derived from an EMBL/GenBank/DDBJ whole genome shotgun (WGS) entry which is preliminary data.</text>
</comment>
<name>A0A350P2L8_9ALTE</name>
<dbReference type="Proteomes" id="UP000263517">
    <property type="component" value="Unassembled WGS sequence"/>
</dbReference>
<sequence>MTPQQTDKPHMMLSVIDVLLLDEQISIRQHQAAEHFMDLCARSDMFVRSVSFTDCVSTGRVKKDKVYYFPYSRMIKMIDKKFGKEYSKDLHSVVIDNVYPLLGVDSLAKCLEYIAIIRVA</sequence>
<dbReference type="AlphaFoldDB" id="A0A350P2L8"/>
<protein>
    <submittedName>
        <fullName evidence="1">Uncharacterized protein</fullName>
    </submittedName>
</protein>
<evidence type="ECO:0000313" key="1">
    <source>
        <dbReference type="EMBL" id="HAW75535.1"/>
    </source>
</evidence>
<reference evidence="1 2" key="1">
    <citation type="journal article" date="2018" name="Nat. Biotechnol.">
        <title>A standardized bacterial taxonomy based on genome phylogeny substantially revises the tree of life.</title>
        <authorList>
            <person name="Parks D.H."/>
            <person name="Chuvochina M."/>
            <person name="Waite D.W."/>
            <person name="Rinke C."/>
            <person name="Skarshewski A."/>
            <person name="Chaumeil P.A."/>
            <person name="Hugenholtz P."/>
        </authorList>
    </citation>
    <scope>NUCLEOTIDE SEQUENCE [LARGE SCALE GENOMIC DNA]</scope>
    <source>
        <strain evidence="1">UBA11978</strain>
    </source>
</reference>
<dbReference type="EMBL" id="DNAN01000255">
    <property type="protein sequence ID" value="HAW75535.1"/>
    <property type="molecule type" value="Genomic_DNA"/>
</dbReference>
<gene>
    <name evidence="1" type="ORF">DCW74_07355</name>
</gene>